<organism evidence="11 12">
    <name type="scientific">Xanthobacter agilis</name>
    <dbReference type="NCBI Taxonomy" id="47492"/>
    <lineage>
        <taxon>Bacteria</taxon>
        <taxon>Pseudomonadati</taxon>
        <taxon>Pseudomonadota</taxon>
        <taxon>Alphaproteobacteria</taxon>
        <taxon>Hyphomicrobiales</taxon>
        <taxon>Xanthobacteraceae</taxon>
        <taxon>Xanthobacter</taxon>
    </lineage>
</organism>
<dbReference type="Pfam" id="PF02653">
    <property type="entry name" value="BPD_transp_2"/>
    <property type="match status" value="1"/>
</dbReference>
<feature type="transmembrane region" description="Helical" evidence="10">
    <location>
        <begin position="189"/>
        <end position="211"/>
    </location>
</feature>
<evidence type="ECO:0000256" key="2">
    <source>
        <dbReference type="ARBA" id="ARBA00022448"/>
    </source>
</evidence>
<dbReference type="InterPro" id="IPR052157">
    <property type="entry name" value="BCAA_transport_permease"/>
</dbReference>
<comment type="caution">
    <text evidence="11">The sequence shown here is derived from an EMBL/GenBank/DDBJ whole genome shotgun (WGS) entry which is preliminary data.</text>
</comment>
<dbReference type="CDD" id="cd06582">
    <property type="entry name" value="TM_PBP1_LivH_like"/>
    <property type="match status" value="1"/>
</dbReference>
<evidence type="ECO:0000256" key="1">
    <source>
        <dbReference type="ARBA" id="ARBA00004651"/>
    </source>
</evidence>
<feature type="transmembrane region" description="Helical" evidence="10">
    <location>
        <begin position="12"/>
        <end position="33"/>
    </location>
</feature>
<keyword evidence="4" id="KW-0997">Cell inner membrane</keyword>
<feature type="transmembrane region" description="Helical" evidence="10">
    <location>
        <begin position="255"/>
        <end position="279"/>
    </location>
</feature>
<keyword evidence="2" id="KW-0813">Transport</keyword>
<reference evidence="11 12" key="1">
    <citation type="submission" date="2023-07" db="EMBL/GenBank/DDBJ databases">
        <title>Genomic Encyclopedia of Type Strains, Phase IV (KMG-IV): sequencing the most valuable type-strain genomes for metagenomic binning, comparative biology and taxonomic classification.</title>
        <authorList>
            <person name="Goeker M."/>
        </authorList>
    </citation>
    <scope>NUCLEOTIDE SEQUENCE [LARGE SCALE GENOMIC DNA]</scope>
    <source>
        <strain evidence="11 12">DSM 3770</strain>
    </source>
</reference>
<sequence length="294" mass="31016">MRGSMLAQQIVNGLMLGAIYMLMAVAFTLAIGVLNFLNFSLPGLFMLGGMVAYGFIKFGWPTLFAFAAALAVAALVSLLVERFAYRPMQGGDPEVPLVSSLGFLVLLENLMLIYFGSDQQAFPALVPDLNLRLGGLVIGIAQLGSLALSVLLVLWLSWFLSSTSTGRCIRTVAENRDTAVLMGIDTGRLVPMLFIASALLAAVAGLLFAVNYQQVSPFMGEGVGFKGVAAMIVGGMGSIWGAVLGGLLIGLAEVLSISFIGADVVNITVYGLLLVILILRPQGLLGRPATREKL</sequence>
<feature type="transmembrane region" description="Helical" evidence="10">
    <location>
        <begin position="97"/>
        <end position="115"/>
    </location>
</feature>
<keyword evidence="6" id="KW-0029">Amino-acid transport</keyword>
<dbReference type="PANTHER" id="PTHR11795">
    <property type="entry name" value="BRANCHED-CHAIN AMINO ACID TRANSPORT SYSTEM PERMEASE PROTEIN LIVH"/>
    <property type="match status" value="1"/>
</dbReference>
<evidence type="ECO:0000313" key="11">
    <source>
        <dbReference type="EMBL" id="MDQ0504483.1"/>
    </source>
</evidence>
<proteinExistence type="inferred from homology"/>
<evidence type="ECO:0000256" key="5">
    <source>
        <dbReference type="ARBA" id="ARBA00022692"/>
    </source>
</evidence>
<dbReference type="RefSeq" id="WP_237345033.1">
    <property type="nucleotide sequence ID" value="NZ_JABWGX010000007.1"/>
</dbReference>
<comment type="subcellular location">
    <subcellularLocation>
        <location evidence="1">Cell membrane</location>
        <topology evidence="1">Multi-pass membrane protein</topology>
    </subcellularLocation>
</comment>
<evidence type="ECO:0000256" key="7">
    <source>
        <dbReference type="ARBA" id="ARBA00022989"/>
    </source>
</evidence>
<protein>
    <submittedName>
        <fullName evidence="11">Branched-chain amino acid transport system permease protein</fullName>
    </submittedName>
</protein>
<evidence type="ECO:0000256" key="4">
    <source>
        <dbReference type="ARBA" id="ARBA00022519"/>
    </source>
</evidence>
<dbReference type="InterPro" id="IPR001851">
    <property type="entry name" value="ABC_transp_permease"/>
</dbReference>
<keyword evidence="8 10" id="KW-0472">Membrane</keyword>
<feature type="transmembrane region" description="Helical" evidence="10">
    <location>
        <begin position="136"/>
        <end position="158"/>
    </location>
</feature>
<keyword evidence="5 10" id="KW-0812">Transmembrane</keyword>
<evidence type="ECO:0000256" key="6">
    <source>
        <dbReference type="ARBA" id="ARBA00022970"/>
    </source>
</evidence>
<keyword evidence="7 10" id="KW-1133">Transmembrane helix</keyword>
<evidence type="ECO:0000256" key="9">
    <source>
        <dbReference type="ARBA" id="ARBA00037998"/>
    </source>
</evidence>
<keyword evidence="3" id="KW-1003">Cell membrane</keyword>
<feature type="transmembrane region" description="Helical" evidence="10">
    <location>
        <begin position="63"/>
        <end position="85"/>
    </location>
</feature>
<dbReference type="EMBL" id="JAUSVY010000002">
    <property type="protein sequence ID" value="MDQ0504483.1"/>
    <property type="molecule type" value="Genomic_DNA"/>
</dbReference>
<evidence type="ECO:0000256" key="8">
    <source>
        <dbReference type="ARBA" id="ARBA00023136"/>
    </source>
</evidence>
<accession>A0ABU0LBH4</accession>
<dbReference type="Proteomes" id="UP001241747">
    <property type="component" value="Unassembled WGS sequence"/>
</dbReference>
<dbReference type="PANTHER" id="PTHR11795:SF371">
    <property type="entry name" value="HIGH-AFFINITY BRANCHED-CHAIN AMINO ACID TRANSPORT SYSTEM PERMEASE PROTEIN LIVH"/>
    <property type="match status" value="1"/>
</dbReference>
<gene>
    <name evidence="11" type="ORF">QOZ94_001257</name>
</gene>
<evidence type="ECO:0000256" key="3">
    <source>
        <dbReference type="ARBA" id="ARBA00022475"/>
    </source>
</evidence>
<evidence type="ECO:0000256" key="10">
    <source>
        <dbReference type="SAM" id="Phobius"/>
    </source>
</evidence>
<name>A0ABU0LBH4_XANAG</name>
<feature type="transmembrane region" description="Helical" evidence="10">
    <location>
        <begin position="223"/>
        <end position="249"/>
    </location>
</feature>
<keyword evidence="12" id="KW-1185">Reference proteome</keyword>
<comment type="similarity">
    <text evidence="9">Belongs to the binding-protein-dependent transport system permease family. LivHM subfamily.</text>
</comment>
<evidence type="ECO:0000313" key="12">
    <source>
        <dbReference type="Proteomes" id="UP001241747"/>
    </source>
</evidence>